<evidence type="ECO:0000313" key="8">
    <source>
        <dbReference type="Proteomes" id="UP000597877"/>
    </source>
</evidence>
<dbReference type="PROSITE" id="PS01149">
    <property type="entry name" value="PSI_RSU"/>
    <property type="match status" value="1"/>
</dbReference>
<dbReference type="Gene3D" id="3.10.290.10">
    <property type="entry name" value="RNA-binding S4 domain"/>
    <property type="match status" value="1"/>
</dbReference>
<dbReference type="InterPro" id="IPR000748">
    <property type="entry name" value="PsdUridine_synth_RsuA/RluB/E/F"/>
</dbReference>
<keyword evidence="2 4" id="KW-0694">RNA-binding</keyword>
<sequence length="233" mass="26442">MRLDKYLTNQGIGSRSQVKALIKSKKVFVNNVLENKPERHIDENNDIVSLDGVNLEYNKFYYYMLNKPPGVLTAVKDNNYKTVMDIMDVTPKEGLFPVGRLDKDTEGLLLITNDGELSHNLLSPKKHVNKTYYVELNGELIDSDIDLFAKGLDIGEKNITKPAKLEILSGRNRAYITITEGKYHQVKRMFQAIGLTVTFLKRISMGSLILDKNLKSGGYRKLTEEEISNLKSN</sequence>
<dbReference type="CDD" id="cd00165">
    <property type="entry name" value="S4"/>
    <property type="match status" value="1"/>
</dbReference>
<dbReference type="Pfam" id="PF00849">
    <property type="entry name" value="PseudoU_synth_2"/>
    <property type="match status" value="1"/>
</dbReference>
<dbReference type="EMBL" id="JACOOZ010000005">
    <property type="protein sequence ID" value="MBC5668067.1"/>
    <property type="molecule type" value="Genomic_DNA"/>
</dbReference>
<protein>
    <recommendedName>
        <fullName evidence="5">Pseudouridine synthase</fullName>
        <ecNumber evidence="5">5.4.99.-</ecNumber>
    </recommendedName>
</protein>
<dbReference type="InterPro" id="IPR020103">
    <property type="entry name" value="PsdUridine_synth_cat_dom_sf"/>
</dbReference>
<dbReference type="PANTHER" id="PTHR47683">
    <property type="entry name" value="PSEUDOURIDINE SYNTHASE FAMILY PROTEIN-RELATED"/>
    <property type="match status" value="1"/>
</dbReference>
<dbReference type="Gene3D" id="3.30.70.1560">
    <property type="entry name" value="Alpha-L RNA-binding motif"/>
    <property type="match status" value="1"/>
</dbReference>
<dbReference type="Proteomes" id="UP000597877">
    <property type="component" value="Unassembled WGS sequence"/>
</dbReference>
<evidence type="ECO:0000256" key="5">
    <source>
        <dbReference type="RuleBase" id="RU003887"/>
    </source>
</evidence>
<evidence type="ECO:0000313" key="7">
    <source>
        <dbReference type="EMBL" id="MBC5668067.1"/>
    </source>
</evidence>
<keyword evidence="3 5" id="KW-0413">Isomerase</keyword>
<dbReference type="InterPro" id="IPR018496">
    <property type="entry name" value="PsdUridine_synth_RsuA/RluB_CS"/>
</dbReference>
<dbReference type="SUPFAM" id="SSF55174">
    <property type="entry name" value="Alpha-L RNA-binding motif"/>
    <property type="match status" value="1"/>
</dbReference>
<dbReference type="InterPro" id="IPR020094">
    <property type="entry name" value="TruA/RsuA/RluB/E/F_N"/>
</dbReference>
<dbReference type="CDD" id="cd02553">
    <property type="entry name" value="PseudoU_synth_RsuA"/>
    <property type="match status" value="1"/>
</dbReference>
<proteinExistence type="inferred from homology"/>
<organism evidence="7 8">
    <name type="scientific">Eubacterium segne</name>
    <dbReference type="NCBI Taxonomy" id="2763045"/>
    <lineage>
        <taxon>Bacteria</taxon>
        <taxon>Bacillati</taxon>
        <taxon>Bacillota</taxon>
        <taxon>Clostridia</taxon>
        <taxon>Eubacteriales</taxon>
        <taxon>Eubacteriaceae</taxon>
        <taxon>Eubacterium</taxon>
    </lineage>
</organism>
<accession>A0ABR7F4F5</accession>
<dbReference type="SMART" id="SM00363">
    <property type="entry name" value="S4"/>
    <property type="match status" value="1"/>
</dbReference>
<comment type="caution">
    <text evidence="7">The sequence shown here is derived from an EMBL/GenBank/DDBJ whole genome shotgun (WGS) entry which is preliminary data.</text>
</comment>
<dbReference type="PANTHER" id="PTHR47683:SF4">
    <property type="entry name" value="PSEUDOURIDINE SYNTHASE"/>
    <property type="match status" value="1"/>
</dbReference>
<dbReference type="InterPro" id="IPR036986">
    <property type="entry name" value="S4_RNA-bd_sf"/>
</dbReference>
<name>A0ABR7F4F5_9FIRM</name>
<dbReference type="Gene3D" id="3.30.70.580">
    <property type="entry name" value="Pseudouridine synthase I, catalytic domain, N-terminal subdomain"/>
    <property type="match status" value="1"/>
</dbReference>
<dbReference type="RefSeq" id="WP_118588596.1">
    <property type="nucleotide sequence ID" value="NZ_JACOOZ010000005.1"/>
</dbReference>
<evidence type="ECO:0000256" key="1">
    <source>
        <dbReference type="ARBA" id="ARBA00008348"/>
    </source>
</evidence>
<dbReference type="InterPro" id="IPR042092">
    <property type="entry name" value="PsdUridine_s_RsuA/RluB/E/F_cat"/>
</dbReference>
<dbReference type="SUPFAM" id="SSF55120">
    <property type="entry name" value="Pseudouridine synthase"/>
    <property type="match status" value="1"/>
</dbReference>
<reference evidence="7 8" key="1">
    <citation type="submission" date="2020-08" db="EMBL/GenBank/DDBJ databases">
        <title>Genome public.</title>
        <authorList>
            <person name="Liu C."/>
            <person name="Sun Q."/>
        </authorList>
    </citation>
    <scope>NUCLEOTIDE SEQUENCE [LARGE SCALE GENOMIC DNA]</scope>
    <source>
        <strain evidence="7 8">BX4</strain>
    </source>
</reference>
<evidence type="ECO:0000256" key="4">
    <source>
        <dbReference type="PROSITE-ProRule" id="PRU00182"/>
    </source>
</evidence>
<dbReference type="PROSITE" id="PS50889">
    <property type="entry name" value="S4"/>
    <property type="match status" value="1"/>
</dbReference>
<dbReference type="Pfam" id="PF01479">
    <property type="entry name" value="S4"/>
    <property type="match status" value="1"/>
</dbReference>
<dbReference type="InterPro" id="IPR006145">
    <property type="entry name" value="PsdUridine_synth_RsuA/RluA"/>
</dbReference>
<evidence type="ECO:0000256" key="2">
    <source>
        <dbReference type="ARBA" id="ARBA00022884"/>
    </source>
</evidence>
<gene>
    <name evidence="7" type="ORF">H8S00_08745</name>
</gene>
<dbReference type="InterPro" id="IPR002942">
    <property type="entry name" value="S4_RNA-bd"/>
</dbReference>
<keyword evidence="8" id="KW-1185">Reference proteome</keyword>
<evidence type="ECO:0000259" key="6">
    <source>
        <dbReference type="SMART" id="SM00363"/>
    </source>
</evidence>
<dbReference type="NCBIfam" id="TIGR00093">
    <property type="entry name" value="pseudouridine synthase"/>
    <property type="match status" value="1"/>
</dbReference>
<dbReference type="InterPro" id="IPR050343">
    <property type="entry name" value="RsuA_PseudoU_synthase"/>
</dbReference>
<feature type="domain" description="RNA-binding S4" evidence="6">
    <location>
        <begin position="1"/>
        <end position="59"/>
    </location>
</feature>
<evidence type="ECO:0000256" key="3">
    <source>
        <dbReference type="ARBA" id="ARBA00023235"/>
    </source>
</evidence>
<dbReference type="EC" id="5.4.99.-" evidence="5"/>
<comment type="similarity">
    <text evidence="1 5">Belongs to the pseudouridine synthase RsuA family.</text>
</comment>